<feature type="compositionally biased region" description="Polar residues" evidence="1">
    <location>
        <begin position="1"/>
        <end position="13"/>
    </location>
</feature>
<dbReference type="EMBL" id="CP015217">
    <property type="protein sequence ID" value="AOP34917.1"/>
    <property type="molecule type" value="Genomic_DNA"/>
</dbReference>
<evidence type="ECO:0000313" key="2">
    <source>
        <dbReference type="EMBL" id="AOP34917.1"/>
    </source>
</evidence>
<evidence type="ECO:0000313" key="3">
    <source>
        <dbReference type="Proteomes" id="UP000094197"/>
    </source>
</evidence>
<dbReference type="Proteomes" id="UP000094197">
    <property type="component" value="Chromosome 1"/>
</dbReference>
<keyword evidence="3" id="KW-1185">Reference proteome</keyword>
<feature type="region of interest" description="Disordered" evidence="1">
    <location>
        <begin position="1"/>
        <end position="20"/>
    </location>
</feature>
<organism evidence="2 3">
    <name type="scientific">Leptospira tipperaryensis</name>
    <dbReference type="NCBI Taxonomy" id="2564040"/>
    <lineage>
        <taxon>Bacteria</taxon>
        <taxon>Pseudomonadati</taxon>
        <taxon>Spirochaetota</taxon>
        <taxon>Spirochaetia</taxon>
        <taxon>Leptospirales</taxon>
        <taxon>Leptospiraceae</taxon>
        <taxon>Leptospira</taxon>
    </lineage>
</organism>
<proteinExistence type="predicted"/>
<dbReference type="KEGG" id="laj:A0128_14320"/>
<dbReference type="AlphaFoldDB" id="A0A1D7UZA9"/>
<evidence type="ECO:0000256" key="1">
    <source>
        <dbReference type="SAM" id="MobiDB-lite"/>
    </source>
</evidence>
<reference evidence="2 3" key="1">
    <citation type="submission" date="2016-04" db="EMBL/GenBank/DDBJ databases">
        <title>Complete genome seqeunce of Leptospira alstonii serovar Room22.</title>
        <authorList>
            <person name="Nally J.E."/>
            <person name="Bayles D.O."/>
            <person name="Hurley D."/>
            <person name="Fanning S."/>
            <person name="McMahon B.J."/>
            <person name="Arent Z."/>
        </authorList>
    </citation>
    <scope>NUCLEOTIDE SEQUENCE [LARGE SCALE GENOMIC DNA]</scope>
    <source>
        <strain evidence="2 3">GWTS #1</strain>
    </source>
</reference>
<protein>
    <submittedName>
        <fullName evidence="2">Uncharacterized protein</fullName>
    </submittedName>
</protein>
<sequence length="64" mass="7615">MRSILKTESSLSTSRRDKPNLDKNLDQRILRFYFVKIDLTPSDVFLRNKFEGVSIRFIFLESTM</sequence>
<name>A0A1D7UZA9_9LEPT</name>
<gene>
    <name evidence="2" type="ORF">A0128_14320</name>
</gene>
<accession>A0A1D7UZA9</accession>